<dbReference type="Gene3D" id="3.10.100.10">
    <property type="entry name" value="Mannose-Binding Protein A, subunit A"/>
    <property type="match status" value="1"/>
</dbReference>
<proteinExistence type="predicted"/>
<name>A0A7R9BCT8_9CRUS</name>
<dbReference type="EMBL" id="OA882100">
    <property type="protein sequence ID" value="CAD7272774.1"/>
    <property type="molecule type" value="Genomic_DNA"/>
</dbReference>
<protein>
    <recommendedName>
        <fullName evidence="3">C-type lectin domain-containing protein</fullName>
    </recommendedName>
</protein>
<dbReference type="CDD" id="cd00037">
    <property type="entry name" value="CLECT"/>
    <property type="match status" value="1"/>
</dbReference>
<evidence type="ECO:0000313" key="1">
    <source>
        <dbReference type="EMBL" id="CAD7272774.1"/>
    </source>
</evidence>
<evidence type="ECO:0000313" key="2">
    <source>
        <dbReference type="Proteomes" id="UP000678499"/>
    </source>
</evidence>
<dbReference type="EMBL" id="CAJPEX010000063">
    <property type="protein sequence ID" value="CAG0912926.1"/>
    <property type="molecule type" value="Genomic_DNA"/>
</dbReference>
<sequence length="207" mass="22970">MNYALGGMTWDDVSCALANNRTTSAVCRKTSAWIKAPTGKSYRFITRNFIRQMDAEWACNKVGGTLANMFSKAVYTATEGIRMGAYGKTFYIAGSDQVQENKWLLPDGTTVDSTLKAIDINQQWRSGDPNGKTEENCAGVKSWKTSLTKDLQFTSSDPFSDSYFEPQPCQAHLESLSLELVLNHNHAKRTILRQSSKSNISDSKTKG</sequence>
<dbReference type="OrthoDB" id="6092615at2759"/>
<dbReference type="InterPro" id="IPR016187">
    <property type="entry name" value="CTDL_fold"/>
</dbReference>
<evidence type="ECO:0008006" key="3">
    <source>
        <dbReference type="Google" id="ProtNLM"/>
    </source>
</evidence>
<keyword evidence="2" id="KW-1185">Reference proteome</keyword>
<accession>A0A7R9BCT8</accession>
<dbReference type="Proteomes" id="UP000678499">
    <property type="component" value="Unassembled WGS sequence"/>
</dbReference>
<dbReference type="InterPro" id="IPR016186">
    <property type="entry name" value="C-type_lectin-like/link_sf"/>
</dbReference>
<reference evidence="1" key="1">
    <citation type="submission" date="2020-11" db="EMBL/GenBank/DDBJ databases">
        <authorList>
            <person name="Tran Van P."/>
        </authorList>
    </citation>
    <scope>NUCLEOTIDE SEQUENCE</scope>
</reference>
<organism evidence="1">
    <name type="scientific">Notodromas monacha</name>
    <dbReference type="NCBI Taxonomy" id="399045"/>
    <lineage>
        <taxon>Eukaryota</taxon>
        <taxon>Metazoa</taxon>
        <taxon>Ecdysozoa</taxon>
        <taxon>Arthropoda</taxon>
        <taxon>Crustacea</taxon>
        <taxon>Oligostraca</taxon>
        <taxon>Ostracoda</taxon>
        <taxon>Podocopa</taxon>
        <taxon>Podocopida</taxon>
        <taxon>Cypridocopina</taxon>
        <taxon>Cypridoidea</taxon>
        <taxon>Cyprididae</taxon>
        <taxon>Notodromas</taxon>
    </lineage>
</organism>
<dbReference type="SUPFAM" id="SSF56436">
    <property type="entry name" value="C-type lectin-like"/>
    <property type="match status" value="1"/>
</dbReference>
<gene>
    <name evidence="1" type="ORF">NMOB1V02_LOCUS696</name>
</gene>
<dbReference type="AlphaFoldDB" id="A0A7R9BCT8"/>